<dbReference type="InterPro" id="IPR011545">
    <property type="entry name" value="DEAD/DEAH_box_helicase_dom"/>
</dbReference>
<keyword evidence="2" id="KW-0547">Nucleotide-binding</keyword>
<dbReference type="PROSITE" id="PS51192">
    <property type="entry name" value="HELICASE_ATP_BIND_1"/>
    <property type="match status" value="1"/>
</dbReference>
<dbReference type="PANTHER" id="PTHR47962:SF5">
    <property type="entry name" value="ATP-DEPENDENT HELICASE LHR-RELATED"/>
    <property type="match status" value="1"/>
</dbReference>
<dbReference type="SUPFAM" id="SSF52540">
    <property type="entry name" value="P-loop containing nucleoside triphosphate hydrolases"/>
    <property type="match status" value="1"/>
</dbReference>
<dbReference type="InterPro" id="IPR014001">
    <property type="entry name" value="Helicase_ATP-bd"/>
</dbReference>
<reference evidence="2 3" key="1">
    <citation type="submission" date="2016-10" db="EMBL/GenBank/DDBJ databases">
        <authorList>
            <person name="de Groot N.N."/>
        </authorList>
    </citation>
    <scope>NUCLEOTIDE SEQUENCE [LARGE SCALE GENOMIC DNA]</scope>
    <source>
        <strain evidence="2">MBHS1</strain>
    </source>
</reference>
<dbReference type="InterPro" id="IPR027417">
    <property type="entry name" value="P-loop_NTPase"/>
</dbReference>
<keyword evidence="3" id="KW-1185">Reference proteome</keyword>
<dbReference type="GO" id="GO:0005524">
    <property type="term" value="F:ATP binding"/>
    <property type="evidence" value="ECO:0007669"/>
    <property type="project" value="InterPro"/>
</dbReference>
<keyword evidence="2" id="KW-0347">Helicase</keyword>
<dbReference type="GO" id="GO:0003677">
    <property type="term" value="F:DNA binding"/>
    <property type="evidence" value="ECO:0007669"/>
    <property type="project" value="TreeGrafter"/>
</dbReference>
<proteinExistence type="predicted"/>
<accession>A0A1H6FAN6</accession>
<dbReference type="RefSeq" id="WP_103920871.1">
    <property type="nucleotide sequence ID" value="NZ_FMSV02000518.1"/>
</dbReference>
<dbReference type="SMART" id="SM00487">
    <property type="entry name" value="DEXDc"/>
    <property type="match status" value="1"/>
</dbReference>
<name>A0A1H6FAN6_9GAMM</name>
<feature type="domain" description="Helicase ATP-binding" evidence="1">
    <location>
        <begin position="25"/>
        <end position="226"/>
    </location>
</feature>
<keyword evidence="2" id="KW-0067">ATP-binding</keyword>
<dbReference type="AlphaFoldDB" id="A0A1H6FAN6"/>
<dbReference type="Pfam" id="PF00270">
    <property type="entry name" value="DEAD"/>
    <property type="match status" value="1"/>
</dbReference>
<dbReference type="PANTHER" id="PTHR47962">
    <property type="entry name" value="ATP-DEPENDENT HELICASE LHR-RELATED-RELATED"/>
    <property type="match status" value="1"/>
</dbReference>
<dbReference type="Gene3D" id="3.40.50.300">
    <property type="entry name" value="P-loop containing nucleotide triphosphate hydrolases"/>
    <property type="match status" value="2"/>
</dbReference>
<dbReference type="InterPro" id="IPR052511">
    <property type="entry name" value="ATP-dep_Helicase"/>
</dbReference>
<evidence type="ECO:0000313" key="2">
    <source>
        <dbReference type="EMBL" id="SEH07170.1"/>
    </source>
</evidence>
<sequence length="656" mass="73840">MSTIIIKRHCVSNDPVTQLSTLQQNLLQEPRPVRIADAPTGAGKSYAFQRTMADNAERVLFIVPTRRLAQNLVRGLREDLKQAGWSQDKAQNKVSLWSSDASKQLREAGITRIGPLRVREILSLNYAVEGGEMIVAIPESLNNILLRKFLAEQQSDTGVLDILNNFEHIVFDEFHTIEARGFGLAALFAKLAAEGMGRAKVSFLSATPLEIQPVLEKLGVPTQKIALLRETISDSGRAVHGDVRLSFNECDSMVELAEQHSAAIRQEVEQGQQVVMIYNSLAELQRQIPALEQVVRTTGIDPHACLLINSLDDSRADITNPGAFSAGRNLEPEQFKILIATASVEMGVTFKANLLLMEPGFEPLNFLQRYGRAARGNYQGQVIVRWDDGLRKRFDWLRRLLKWATKHDGKMLEITDLSAELTRKTQKQFKSYPDDQPLYFGKLSNRAAYAAGLYWHVMMRQKGLNQFIKNHLQTHKPIPAKAISQMLAALSALEQDSQFGTAAQSWREGFEQQARVLRDIGKRIRVVEASGEYFEAAETWLQRETKILECCPILLGDKGEEIHLDGSLQDYYRDQKKYTPPMVTIYFPHTQSTAELKDDFELVENWCRELKNPRDMLLQAAWDDYPEAMAAAEKLVRLTGLVVCEDSGVDTTSGVI</sequence>
<evidence type="ECO:0000313" key="3">
    <source>
        <dbReference type="Proteomes" id="UP000236724"/>
    </source>
</evidence>
<dbReference type="GO" id="GO:0004386">
    <property type="term" value="F:helicase activity"/>
    <property type="evidence" value="ECO:0007669"/>
    <property type="project" value="UniProtKB-KW"/>
</dbReference>
<dbReference type="Proteomes" id="UP000236724">
    <property type="component" value="Unassembled WGS sequence"/>
</dbReference>
<organism evidence="2 3">
    <name type="scientific">Candidatus Venteria ishoeyi</name>
    <dbReference type="NCBI Taxonomy" id="1899563"/>
    <lineage>
        <taxon>Bacteria</taxon>
        <taxon>Pseudomonadati</taxon>
        <taxon>Pseudomonadota</taxon>
        <taxon>Gammaproteobacteria</taxon>
        <taxon>Thiotrichales</taxon>
        <taxon>Thiotrichaceae</taxon>
        <taxon>Venteria</taxon>
    </lineage>
</organism>
<gene>
    <name evidence="2" type="ORF">MBHS_03044</name>
</gene>
<protein>
    <submittedName>
        <fullName evidence="2">DEAD/DEAH box helicase</fullName>
    </submittedName>
</protein>
<dbReference type="OrthoDB" id="5619281at2"/>
<keyword evidence="2" id="KW-0378">Hydrolase</keyword>
<dbReference type="EMBL" id="FMSV02000518">
    <property type="protein sequence ID" value="SEH07170.1"/>
    <property type="molecule type" value="Genomic_DNA"/>
</dbReference>
<dbReference type="GO" id="GO:0016887">
    <property type="term" value="F:ATP hydrolysis activity"/>
    <property type="evidence" value="ECO:0007669"/>
    <property type="project" value="TreeGrafter"/>
</dbReference>
<evidence type="ECO:0000259" key="1">
    <source>
        <dbReference type="PROSITE" id="PS51192"/>
    </source>
</evidence>